<name>A0ABQ2KXK8_9BACL</name>
<feature type="compositionally biased region" description="Polar residues" evidence="1">
    <location>
        <begin position="35"/>
        <end position="49"/>
    </location>
</feature>
<feature type="region of interest" description="Disordered" evidence="1">
    <location>
        <begin position="35"/>
        <end position="58"/>
    </location>
</feature>
<gene>
    <name evidence="2" type="ORF">GCM10010969_13260</name>
</gene>
<evidence type="ECO:0000256" key="1">
    <source>
        <dbReference type="SAM" id="MobiDB-lite"/>
    </source>
</evidence>
<evidence type="ECO:0000313" key="3">
    <source>
        <dbReference type="Proteomes" id="UP000606653"/>
    </source>
</evidence>
<evidence type="ECO:0008006" key="4">
    <source>
        <dbReference type="Google" id="ProtNLM"/>
    </source>
</evidence>
<sequence length="58" mass="6885">MNKARRQRKERTPKFKQPEHTMFAQNRDAAIRMQPEQQDNQIDSASLWKSEQFGHIGS</sequence>
<proteinExistence type="predicted"/>
<accession>A0ABQ2KXK8</accession>
<keyword evidence="3" id="KW-1185">Reference proteome</keyword>
<dbReference type="Proteomes" id="UP000606653">
    <property type="component" value="Unassembled WGS sequence"/>
</dbReference>
<organism evidence="2 3">
    <name type="scientific">Saccharibacillus kuerlensis</name>
    <dbReference type="NCBI Taxonomy" id="459527"/>
    <lineage>
        <taxon>Bacteria</taxon>
        <taxon>Bacillati</taxon>
        <taxon>Bacillota</taxon>
        <taxon>Bacilli</taxon>
        <taxon>Bacillales</taxon>
        <taxon>Paenibacillaceae</taxon>
        <taxon>Saccharibacillus</taxon>
    </lineage>
</organism>
<evidence type="ECO:0000313" key="2">
    <source>
        <dbReference type="EMBL" id="GGN96340.1"/>
    </source>
</evidence>
<dbReference type="EMBL" id="BMLN01000003">
    <property type="protein sequence ID" value="GGN96340.1"/>
    <property type="molecule type" value="Genomic_DNA"/>
</dbReference>
<feature type="compositionally biased region" description="Basic and acidic residues" evidence="1">
    <location>
        <begin position="10"/>
        <end position="19"/>
    </location>
</feature>
<comment type="caution">
    <text evidence="2">The sequence shown here is derived from an EMBL/GenBank/DDBJ whole genome shotgun (WGS) entry which is preliminary data.</text>
</comment>
<reference evidence="3" key="1">
    <citation type="journal article" date="2019" name="Int. J. Syst. Evol. Microbiol.">
        <title>The Global Catalogue of Microorganisms (GCM) 10K type strain sequencing project: providing services to taxonomists for standard genome sequencing and annotation.</title>
        <authorList>
            <consortium name="The Broad Institute Genomics Platform"/>
            <consortium name="The Broad Institute Genome Sequencing Center for Infectious Disease"/>
            <person name="Wu L."/>
            <person name="Ma J."/>
        </authorList>
    </citation>
    <scope>NUCLEOTIDE SEQUENCE [LARGE SCALE GENOMIC DNA]</scope>
    <source>
        <strain evidence="3">CGMCC 1.6964</strain>
    </source>
</reference>
<feature type="region of interest" description="Disordered" evidence="1">
    <location>
        <begin position="1"/>
        <end position="23"/>
    </location>
</feature>
<protein>
    <recommendedName>
        <fullName evidence="4">YpzG-like protein</fullName>
    </recommendedName>
</protein>